<dbReference type="Pfam" id="PF00891">
    <property type="entry name" value="Methyltransf_2"/>
    <property type="match status" value="1"/>
</dbReference>
<keyword evidence="2" id="KW-0808">Transferase</keyword>
<dbReference type="SUPFAM" id="SSF46785">
    <property type="entry name" value="Winged helix' DNA-binding domain"/>
    <property type="match status" value="1"/>
</dbReference>
<dbReference type="Gene3D" id="3.40.50.150">
    <property type="entry name" value="Vaccinia Virus protein VP39"/>
    <property type="match status" value="1"/>
</dbReference>
<sequence>MPITPSHREGQSGATAAFMTDFLSAWGFRAVVLAFRLGVFRVLTEKPRSPEETAKLLGLDPKGTAFLLDVLDCLGYVSAHAGVYSPTEITRHLVPMVSDGVPYFEKIVFRDWGGLEDRLRGATTLPFEPDEPRTPRWLAQEWRVFQDGMIALANMNIEEVVRETPVPASAGHVLDLGGGHGFYSIELCRRHQGLTSTVLEIPEMERIVRRTVAAHEMEGRVSFRAGDFFTDDLGTASVILLFNVIHSKSEPQNRKLVERVATAVEPGGVVVLLDQFAAPEFGPLGRAFGSMMSLSMYNNIGQQTYGLPQVREWFTQAGLERVTTRPLDSAPGNALVIGHRPA</sequence>
<comment type="caution">
    <text evidence="5">The sequence shown here is derived from an EMBL/GenBank/DDBJ whole genome shotgun (WGS) entry which is preliminary data.</text>
</comment>
<dbReference type="InterPro" id="IPR029063">
    <property type="entry name" value="SAM-dependent_MTases_sf"/>
</dbReference>
<dbReference type="InterPro" id="IPR036390">
    <property type="entry name" value="WH_DNA-bd_sf"/>
</dbReference>
<name>A0ABW1D718_9ACTN</name>
<evidence type="ECO:0000256" key="1">
    <source>
        <dbReference type="ARBA" id="ARBA00022603"/>
    </source>
</evidence>
<dbReference type="GO" id="GO:0032259">
    <property type="term" value="P:methylation"/>
    <property type="evidence" value="ECO:0007669"/>
    <property type="project" value="UniProtKB-KW"/>
</dbReference>
<dbReference type="PROSITE" id="PS51683">
    <property type="entry name" value="SAM_OMT_II"/>
    <property type="match status" value="1"/>
</dbReference>
<evidence type="ECO:0000313" key="5">
    <source>
        <dbReference type="EMBL" id="MFC5833569.1"/>
    </source>
</evidence>
<reference evidence="6" key="1">
    <citation type="journal article" date="2019" name="Int. J. Syst. Evol. Microbiol.">
        <title>The Global Catalogue of Microorganisms (GCM) 10K type strain sequencing project: providing services to taxonomists for standard genome sequencing and annotation.</title>
        <authorList>
            <consortium name="The Broad Institute Genomics Platform"/>
            <consortium name="The Broad Institute Genome Sequencing Center for Infectious Disease"/>
            <person name="Wu L."/>
            <person name="Ma J."/>
        </authorList>
    </citation>
    <scope>NUCLEOTIDE SEQUENCE [LARGE SCALE GENOMIC DNA]</scope>
    <source>
        <strain evidence="6">CCUG 53903</strain>
    </source>
</reference>
<evidence type="ECO:0000313" key="6">
    <source>
        <dbReference type="Proteomes" id="UP001596058"/>
    </source>
</evidence>
<accession>A0ABW1D718</accession>
<evidence type="ECO:0000256" key="3">
    <source>
        <dbReference type="ARBA" id="ARBA00022691"/>
    </source>
</evidence>
<dbReference type="PANTHER" id="PTHR43712:SF2">
    <property type="entry name" value="O-METHYLTRANSFERASE CICE"/>
    <property type="match status" value="1"/>
</dbReference>
<protein>
    <submittedName>
        <fullName evidence="5">Methyltransferase</fullName>
    </submittedName>
</protein>
<proteinExistence type="predicted"/>
<dbReference type="InterPro" id="IPR001077">
    <property type="entry name" value="COMT_C"/>
</dbReference>
<keyword evidence="3" id="KW-0949">S-adenosyl-L-methionine</keyword>
<feature type="domain" description="O-methyltransferase C-terminal" evidence="4">
    <location>
        <begin position="141"/>
        <end position="277"/>
    </location>
</feature>
<organism evidence="5 6">
    <name type="scientific">Nonomuraea insulae</name>
    <dbReference type="NCBI Taxonomy" id="1616787"/>
    <lineage>
        <taxon>Bacteria</taxon>
        <taxon>Bacillati</taxon>
        <taxon>Actinomycetota</taxon>
        <taxon>Actinomycetes</taxon>
        <taxon>Streptosporangiales</taxon>
        <taxon>Streptosporangiaceae</taxon>
        <taxon>Nonomuraea</taxon>
    </lineage>
</organism>
<evidence type="ECO:0000259" key="4">
    <source>
        <dbReference type="Pfam" id="PF00891"/>
    </source>
</evidence>
<dbReference type="InterPro" id="IPR016461">
    <property type="entry name" value="COMT-like"/>
</dbReference>
<dbReference type="PANTHER" id="PTHR43712">
    <property type="entry name" value="PUTATIVE (AFU_ORTHOLOGUE AFUA_4G14580)-RELATED"/>
    <property type="match status" value="1"/>
</dbReference>
<dbReference type="Gene3D" id="1.10.10.10">
    <property type="entry name" value="Winged helix-like DNA-binding domain superfamily/Winged helix DNA-binding domain"/>
    <property type="match status" value="1"/>
</dbReference>
<keyword evidence="1 5" id="KW-0489">Methyltransferase</keyword>
<dbReference type="SUPFAM" id="SSF53335">
    <property type="entry name" value="S-adenosyl-L-methionine-dependent methyltransferases"/>
    <property type="match status" value="1"/>
</dbReference>
<dbReference type="EMBL" id="JBHSPA010000094">
    <property type="protein sequence ID" value="MFC5833569.1"/>
    <property type="molecule type" value="Genomic_DNA"/>
</dbReference>
<dbReference type="InterPro" id="IPR036388">
    <property type="entry name" value="WH-like_DNA-bd_sf"/>
</dbReference>
<dbReference type="Proteomes" id="UP001596058">
    <property type="component" value="Unassembled WGS sequence"/>
</dbReference>
<gene>
    <name evidence="5" type="ORF">ACFPZ3_57830</name>
</gene>
<dbReference type="CDD" id="cd02440">
    <property type="entry name" value="AdoMet_MTases"/>
    <property type="match status" value="1"/>
</dbReference>
<dbReference type="GO" id="GO:0008168">
    <property type="term" value="F:methyltransferase activity"/>
    <property type="evidence" value="ECO:0007669"/>
    <property type="project" value="UniProtKB-KW"/>
</dbReference>
<keyword evidence="6" id="KW-1185">Reference proteome</keyword>
<evidence type="ECO:0000256" key="2">
    <source>
        <dbReference type="ARBA" id="ARBA00022679"/>
    </source>
</evidence>